<reference evidence="8" key="1">
    <citation type="submission" date="2017-09" db="EMBL/GenBank/DDBJ databases">
        <title>Depth-based differentiation of microbial function through sediment-hosted aquifers and enrichment of novel symbionts in the deep terrestrial subsurface.</title>
        <authorList>
            <person name="Probst A.J."/>
            <person name="Ladd B."/>
            <person name="Jarett J.K."/>
            <person name="Geller-Mcgrath D.E."/>
            <person name="Sieber C.M.K."/>
            <person name="Emerson J.B."/>
            <person name="Anantharaman K."/>
            <person name="Thomas B.C."/>
            <person name="Malmstrom R."/>
            <person name="Stieglmeier M."/>
            <person name="Klingl A."/>
            <person name="Woyke T."/>
            <person name="Ryan C.M."/>
            <person name="Banfield J.F."/>
        </authorList>
    </citation>
    <scope>NUCLEOTIDE SEQUENCE [LARGE SCALE GENOMIC DNA]</scope>
</reference>
<evidence type="ECO:0000256" key="4">
    <source>
        <dbReference type="NCBIfam" id="TIGR00008"/>
    </source>
</evidence>
<dbReference type="Gene3D" id="2.40.50.140">
    <property type="entry name" value="Nucleic acid-binding proteins"/>
    <property type="match status" value="1"/>
</dbReference>
<evidence type="ECO:0000256" key="3">
    <source>
        <dbReference type="ARBA" id="ARBA00022917"/>
    </source>
</evidence>
<name>A0A2M7W0V7_9BACT</name>
<accession>A0A2M7W0V7</accession>
<dbReference type="GO" id="GO:0003743">
    <property type="term" value="F:translation initiation factor activity"/>
    <property type="evidence" value="ECO:0007669"/>
    <property type="project" value="UniProtKB-UniRule"/>
</dbReference>
<proteinExistence type="inferred from homology"/>
<dbReference type="GO" id="GO:0003723">
    <property type="term" value="F:RNA binding"/>
    <property type="evidence" value="ECO:0007669"/>
    <property type="project" value="InterPro"/>
</dbReference>
<gene>
    <name evidence="7" type="ORF">COX64_04525</name>
</gene>
<evidence type="ECO:0000313" key="7">
    <source>
        <dbReference type="EMBL" id="PJA12546.1"/>
    </source>
</evidence>
<dbReference type="GO" id="GO:0043022">
    <property type="term" value="F:ribosome binding"/>
    <property type="evidence" value="ECO:0007669"/>
    <property type="project" value="TreeGrafter"/>
</dbReference>
<dbReference type="InterPro" id="IPR012340">
    <property type="entry name" value="NA-bd_OB-fold"/>
</dbReference>
<dbReference type="PANTHER" id="PTHR33370">
    <property type="entry name" value="TRANSLATION INITIATION FACTOR IF-1, CHLOROPLASTIC"/>
    <property type="match status" value="1"/>
</dbReference>
<comment type="similarity">
    <text evidence="1">Belongs to the IF-1 family.</text>
</comment>
<dbReference type="InterPro" id="IPR006196">
    <property type="entry name" value="RNA-binding_domain_S1_IF1"/>
</dbReference>
<evidence type="ECO:0000313" key="8">
    <source>
        <dbReference type="Proteomes" id="UP000228952"/>
    </source>
</evidence>
<dbReference type="PROSITE" id="PS50832">
    <property type="entry name" value="S1_IF1_TYPE"/>
    <property type="match status" value="1"/>
</dbReference>
<dbReference type="InterPro" id="IPR004368">
    <property type="entry name" value="TIF_IF1"/>
</dbReference>
<evidence type="ECO:0000256" key="1">
    <source>
        <dbReference type="ARBA" id="ARBA00010939"/>
    </source>
</evidence>
<dbReference type="PANTHER" id="PTHR33370:SF1">
    <property type="entry name" value="TRANSLATION INITIATION FACTOR IF-1, CHLOROPLASTIC"/>
    <property type="match status" value="1"/>
</dbReference>
<evidence type="ECO:0000259" key="6">
    <source>
        <dbReference type="PROSITE" id="PS50832"/>
    </source>
</evidence>
<keyword evidence="2 5" id="KW-0396">Initiation factor</keyword>
<dbReference type="Pfam" id="PF01176">
    <property type="entry name" value="eIF-1a"/>
    <property type="match status" value="1"/>
</dbReference>
<feature type="domain" description="S1-like" evidence="6">
    <location>
        <begin position="36"/>
        <end position="75"/>
    </location>
</feature>
<evidence type="ECO:0000256" key="5">
    <source>
        <dbReference type="PROSITE-ProRule" id="PRU00181"/>
    </source>
</evidence>
<protein>
    <recommendedName>
        <fullName evidence="4">Translation initiation factor IF-1</fullName>
    </recommendedName>
</protein>
<organism evidence="7 8">
    <name type="scientific">Candidatus Dojkabacteria bacterium CG_4_10_14_0_2_um_filter_Dojkabacteria_WS6_41_15</name>
    <dbReference type="NCBI Taxonomy" id="2014249"/>
    <lineage>
        <taxon>Bacteria</taxon>
        <taxon>Candidatus Dojkabacteria</taxon>
    </lineage>
</organism>
<dbReference type="GO" id="GO:0005829">
    <property type="term" value="C:cytosol"/>
    <property type="evidence" value="ECO:0007669"/>
    <property type="project" value="TreeGrafter"/>
</dbReference>
<dbReference type="SUPFAM" id="SSF50249">
    <property type="entry name" value="Nucleic acid-binding proteins"/>
    <property type="match status" value="1"/>
</dbReference>
<comment type="caution">
    <text evidence="7">The sequence shown here is derived from an EMBL/GenBank/DDBJ whole genome shotgun (WGS) entry which is preliminary data.</text>
</comment>
<dbReference type="Proteomes" id="UP000228952">
    <property type="component" value="Unassembled WGS sequence"/>
</dbReference>
<dbReference type="EMBL" id="PFQB01000110">
    <property type="protein sequence ID" value="PJA12546.1"/>
    <property type="molecule type" value="Genomic_DNA"/>
</dbReference>
<dbReference type="AlphaFoldDB" id="A0A2M7W0V7"/>
<keyword evidence="3 5" id="KW-0648">Protein biosynthesis</keyword>
<dbReference type="NCBIfam" id="TIGR00008">
    <property type="entry name" value="infA"/>
    <property type="match status" value="1"/>
</dbReference>
<evidence type="ECO:0000256" key="2">
    <source>
        <dbReference type="ARBA" id="ARBA00022540"/>
    </source>
</evidence>
<sequence>MIKRLMISLDGKVLSSLPDGKYKIEVEYNGKTRQFICYVSGKIRMNHIVITENDKVKIEVSEYDPSQGKIVYRYR</sequence>